<evidence type="ECO:0000313" key="1">
    <source>
        <dbReference type="EMBL" id="KFD50317.1"/>
    </source>
</evidence>
<dbReference type="Proteomes" id="UP000030758">
    <property type="component" value="Unassembled WGS sequence"/>
</dbReference>
<reference evidence="1 3" key="1">
    <citation type="journal article" date="2014" name="Nat. Genet.">
        <title>Genome and transcriptome of the porcine whipworm Trichuris suis.</title>
        <authorList>
            <person name="Jex A.R."/>
            <person name="Nejsum P."/>
            <person name="Schwarz E.M."/>
            <person name="Hu L."/>
            <person name="Young N.D."/>
            <person name="Hall R.S."/>
            <person name="Korhonen P.K."/>
            <person name="Liao S."/>
            <person name="Thamsborg S."/>
            <person name="Xia J."/>
            <person name="Xu P."/>
            <person name="Wang S."/>
            <person name="Scheerlinck J.P."/>
            <person name="Hofmann A."/>
            <person name="Sternberg P.W."/>
            <person name="Wang J."/>
            <person name="Gasser R.B."/>
        </authorList>
    </citation>
    <scope>NUCLEOTIDE SEQUENCE [LARGE SCALE GENOMIC DNA]</scope>
    <source>
        <strain evidence="2">DCEP-RM93F</strain>
        <strain evidence="1">DCEP-RM93M</strain>
    </source>
</reference>
<evidence type="ECO:0000313" key="2">
    <source>
        <dbReference type="EMBL" id="KFD69522.1"/>
    </source>
</evidence>
<gene>
    <name evidence="1" type="ORF">M513_08817</name>
    <name evidence="2" type="ORF">M514_08817</name>
</gene>
<dbReference type="EMBL" id="KL367495">
    <property type="protein sequence ID" value="KFD69522.1"/>
    <property type="molecule type" value="Genomic_DNA"/>
</dbReference>
<organism evidence="1 3">
    <name type="scientific">Trichuris suis</name>
    <name type="common">pig whipworm</name>
    <dbReference type="NCBI Taxonomy" id="68888"/>
    <lineage>
        <taxon>Eukaryota</taxon>
        <taxon>Metazoa</taxon>
        <taxon>Ecdysozoa</taxon>
        <taxon>Nematoda</taxon>
        <taxon>Enoplea</taxon>
        <taxon>Dorylaimia</taxon>
        <taxon>Trichinellida</taxon>
        <taxon>Trichuridae</taxon>
        <taxon>Trichuris</taxon>
    </lineage>
</organism>
<sequence length="84" mass="9353">MSTADREALMKRWTIATSSSAIRQRAAVAWRQSSQQLLLSAATEGEGRQARNSVIERPATLDHMSILSGEVDEEQELLFYCPSI</sequence>
<evidence type="ECO:0000313" key="3">
    <source>
        <dbReference type="Proteomes" id="UP000030764"/>
    </source>
</evidence>
<protein>
    <submittedName>
        <fullName evidence="1">Uncharacterized protein</fullName>
    </submittedName>
</protein>
<keyword evidence="3" id="KW-1185">Reference proteome</keyword>
<dbReference type="AlphaFoldDB" id="A0A085LZC1"/>
<dbReference type="Proteomes" id="UP000030764">
    <property type="component" value="Unassembled WGS sequence"/>
</dbReference>
<name>A0A085LZC1_9BILA</name>
<accession>A0A085LZC1</accession>
<dbReference type="EMBL" id="KL363255">
    <property type="protein sequence ID" value="KFD50317.1"/>
    <property type="molecule type" value="Genomic_DNA"/>
</dbReference>
<proteinExistence type="predicted"/>